<accession>Q6QXF7</accession>
<dbReference type="EMBL" id="AY522332">
    <property type="protein sequence ID" value="AAS82700.1"/>
    <property type="molecule type" value="Genomic_DNA"/>
</dbReference>
<dbReference type="UniPathway" id="UPA00326"/>
<reference evidence="3" key="2">
    <citation type="journal article" date="2014" name="Arch. Virol.">
        <title>Complete genome sequence of Agrotis segetum granulovirus Shanghai strain.</title>
        <authorList>
            <person name="Zhang X."/>
            <person name="Liang Z."/>
            <person name="Yin X."/>
            <person name="Wang J."/>
            <person name="Shao X."/>
        </authorList>
    </citation>
    <scope>NUCLEOTIDE SEQUENCE</scope>
    <source>
        <strain evidence="3">L1</strain>
    </source>
</reference>
<proteinExistence type="predicted"/>
<dbReference type="Pfam" id="PF00268">
    <property type="entry name" value="Ribonuc_red_sm"/>
    <property type="match status" value="1"/>
</dbReference>
<dbReference type="EMBL" id="KC994902">
    <property type="protein sequence ID" value="AHN92082.1"/>
    <property type="molecule type" value="Genomic_DNA"/>
</dbReference>
<name>Q6QXF7_GVAS</name>
<gene>
    <name evidence="2" type="primary">ORF38</name>
    <name evidence="3" type="ORF">AsGV043</name>
    <name evidence="2" type="ORF">AsGVgp038</name>
</gene>
<dbReference type="SUPFAM" id="SSF47240">
    <property type="entry name" value="Ferritin-like"/>
    <property type="match status" value="1"/>
</dbReference>
<dbReference type="OrthoDB" id="5456at10239"/>
<protein>
    <recommendedName>
        <fullName evidence="1">ribonucleoside-diphosphate reductase</fullName>
        <ecNumber evidence="1">1.17.4.1</ecNumber>
    </recommendedName>
</protein>
<dbReference type="Proteomes" id="UP000232958">
    <property type="component" value="Segment"/>
</dbReference>
<organism evidence="2 5">
    <name type="scientific">Agrotis segetum granulosis virus</name>
    <name type="common">AsGV</name>
    <name type="synonym">Agrotis segetum granulovirus</name>
    <dbReference type="NCBI Taxonomy" id="10464"/>
    <lineage>
        <taxon>Viruses</taxon>
        <taxon>Viruses incertae sedis</taxon>
        <taxon>Naldaviricetes</taxon>
        <taxon>Lefavirales</taxon>
        <taxon>Baculoviridae</taxon>
        <taxon>Betabaculovirus</taxon>
        <taxon>Betabaculovirus agsegetum</taxon>
    </lineage>
</organism>
<dbReference type="InterPro" id="IPR000358">
    <property type="entry name" value="RNR_small_fam"/>
</dbReference>
<reference evidence="2 5" key="1">
    <citation type="submission" date="2004-09" db="EMBL/GenBank/DDBJ databases">
        <authorList>
            <person name="Ai X.L."/>
            <person name="Wang Z.F."/>
            <person name="Wang B."/>
            <person name="Zhang W."/>
            <person name="Li F."/>
            <person name="Fu J.H."/>
            <person name="Cui C.S."/>
            <person name="Shi Y.H."/>
            <person name="He M."/>
        </authorList>
    </citation>
    <scope>NUCLEOTIDE SEQUENCE [LARGE SCALE GENOMIC DNA]</scope>
</reference>
<dbReference type="Proteomes" id="UP000202635">
    <property type="component" value="Genome"/>
</dbReference>
<reference evidence="4 6" key="3">
    <citation type="submission" date="2015-05" db="EMBL/GenBank/DDBJ databases">
        <title>Complete Sequence of an Agrotis segetum granulovirus isolate from Europe.</title>
        <authorList>
            <person name="Gueli Alletti G."/>
            <person name="Wennmann J.T."/>
            <person name="Jehle J.A."/>
        </authorList>
    </citation>
    <scope>NUCLEOTIDE SEQUENCE [LARGE SCALE GENOMIC DNA]</scope>
    <source>
        <strain evidence="4 6">DA</strain>
    </source>
</reference>
<dbReference type="EC" id="1.17.4.1" evidence="1"/>
<evidence type="ECO:0000313" key="6">
    <source>
        <dbReference type="Proteomes" id="UP000232958"/>
    </source>
</evidence>
<dbReference type="InterPro" id="IPR009078">
    <property type="entry name" value="Ferritin-like_SF"/>
</dbReference>
<evidence type="ECO:0000256" key="1">
    <source>
        <dbReference type="ARBA" id="ARBA00012274"/>
    </source>
</evidence>
<evidence type="ECO:0000313" key="5">
    <source>
        <dbReference type="Proteomes" id="UP000202635"/>
    </source>
</evidence>
<evidence type="ECO:0000313" key="2">
    <source>
        <dbReference type="EMBL" id="AAS82700.1"/>
    </source>
</evidence>
<sequence length="369" mass="43262">MERVTKFFGGKFKSALSLPRLEEDLPEYNNSETLVLKIWPPTYAPSWHYYQLHQANYWSATEHEPLEDVSGFIKLDSQWQKAVLHSFAILAIGDDAVMQFIDENDLEWEECTQWMFKDQGARETIHKIVYNKMLHLADHSSEFTTSMLTSKKYINYILHNNSDLKLQKYKLEDEVMKKAAFLIKMIFCERYLFATPFLVINLMGESGFLNNCVRINMQVMKDEHVHYLHAVQLFRDLKPKSDQIDEINKLFFDMAQEFVEIVENMIMKIGAGLESKYKQGFLDHSRFTLHTIYSDCGIDVPQSLAEYTTTPFIVFDKNTGADKFNLMESNSTVYKAVRAQYVPDWNNLQDEEADKEIVVECKLKKRKRD</sequence>
<dbReference type="Gene3D" id="1.10.620.20">
    <property type="entry name" value="Ribonucleotide Reductase, subunit A"/>
    <property type="match status" value="1"/>
</dbReference>
<keyword evidence="6" id="KW-1185">Reference proteome</keyword>
<evidence type="ECO:0000313" key="3">
    <source>
        <dbReference type="EMBL" id="AHN92082.1"/>
    </source>
</evidence>
<organismHost>
    <name type="scientific">Agrotis segetum</name>
    <name type="common">Turnip moth</name>
    <dbReference type="NCBI Taxonomy" id="47767"/>
</organismHost>
<evidence type="ECO:0000313" key="4">
    <source>
        <dbReference type="EMBL" id="AKN63317.1"/>
    </source>
</evidence>
<dbReference type="GO" id="GO:0009263">
    <property type="term" value="P:deoxyribonucleotide biosynthetic process"/>
    <property type="evidence" value="ECO:0007669"/>
    <property type="project" value="InterPro"/>
</dbReference>
<dbReference type="EMBL" id="KR584663">
    <property type="protein sequence ID" value="AKN63317.1"/>
    <property type="molecule type" value="Genomic_DNA"/>
</dbReference>
<dbReference type="GO" id="GO:0004748">
    <property type="term" value="F:ribonucleoside-diphosphate reductase activity, thioredoxin disulfide as acceptor"/>
    <property type="evidence" value="ECO:0007669"/>
    <property type="project" value="UniProtKB-EC"/>
</dbReference>
<dbReference type="InterPro" id="IPR012348">
    <property type="entry name" value="RNR-like"/>
</dbReference>